<comment type="caution">
    <text evidence="2">The sequence shown here is derived from an EMBL/GenBank/DDBJ whole genome shotgun (WGS) entry which is preliminary data.</text>
</comment>
<dbReference type="EMBL" id="BMCW01000001">
    <property type="protein sequence ID" value="GGG52682.1"/>
    <property type="molecule type" value="Genomic_DNA"/>
</dbReference>
<proteinExistence type="predicted"/>
<dbReference type="Proteomes" id="UP000658202">
    <property type="component" value="Unassembled WGS sequence"/>
</dbReference>
<reference evidence="1" key="1">
    <citation type="journal article" date="2014" name="Int. J. Syst. Evol. Microbiol.">
        <title>Complete genome of a new Firmicutes species belonging to the dominant human colonic microbiota ('Ruminococcus bicirculans') reveals two chromosomes and a selective capacity to utilize plant glucans.</title>
        <authorList>
            <consortium name="NISC Comparative Sequencing Program"/>
            <person name="Wegmann U."/>
            <person name="Louis P."/>
            <person name="Goesmann A."/>
            <person name="Henrissat B."/>
            <person name="Duncan S.H."/>
            <person name="Flint H.J."/>
        </authorList>
    </citation>
    <scope>NUCLEOTIDE SEQUENCE</scope>
    <source>
        <strain evidence="1">CCM 8490</strain>
    </source>
</reference>
<accession>A0A420CMN8</accession>
<reference evidence="2 3" key="2">
    <citation type="submission" date="2018-09" db="EMBL/GenBank/DDBJ databases">
        <title>Genomic Encyclopedia of Archaeal and Bacterial Type Strains, Phase II (KMG-II): from individual species to whole genera.</title>
        <authorList>
            <person name="Goeker M."/>
        </authorList>
    </citation>
    <scope>NUCLEOTIDE SEQUENCE [LARGE SCALE GENOMIC DNA]</scope>
    <source>
        <strain evidence="2 3">DSM 27620</strain>
    </source>
</reference>
<reference evidence="1" key="4">
    <citation type="submission" date="2024-05" db="EMBL/GenBank/DDBJ databases">
        <authorList>
            <person name="Sun Q."/>
            <person name="Sedlacek I."/>
        </authorList>
    </citation>
    <scope>NUCLEOTIDE SEQUENCE</scope>
    <source>
        <strain evidence="1">CCM 8490</strain>
    </source>
</reference>
<evidence type="ECO:0000313" key="4">
    <source>
        <dbReference type="Proteomes" id="UP000658202"/>
    </source>
</evidence>
<evidence type="ECO:0000313" key="2">
    <source>
        <dbReference type="EMBL" id="RKE79667.1"/>
    </source>
</evidence>
<protein>
    <submittedName>
        <fullName evidence="2">Uncharacterized protein</fullName>
    </submittedName>
</protein>
<name>A0A420CMN8_9FLAO</name>
<gene>
    <name evidence="2" type="ORF">BXY58_3031</name>
    <name evidence="1" type="ORF">GCM10007332_12980</name>
</gene>
<keyword evidence="4" id="KW-1185">Reference proteome</keyword>
<dbReference type="OrthoDB" id="6921581at2"/>
<sequence>MYNPEIKNFVKSAFEEIKKARSVNCLQKILDDFEFQKNKISVETYPKIRFKISAQEIQQLVAANILDQNYQFNSEVSFEESHVVTKLLYALAWKNGDLKKINHIIKGILSTEDEELQVTESLVFHQFGRHLTKKSNEPIIDQHVIRAFCVYKNYEKIKIIEKGHIKYINEYKNWLVSEEISPELKSENDYVYFIDQILFAVGKTVKSMNK</sequence>
<reference evidence="4" key="3">
    <citation type="journal article" date="2019" name="Int. J. Syst. Evol. Microbiol.">
        <title>The Global Catalogue of Microorganisms (GCM) 10K type strain sequencing project: providing services to taxonomists for standard genome sequencing and annotation.</title>
        <authorList>
            <consortium name="The Broad Institute Genomics Platform"/>
            <consortium name="The Broad Institute Genome Sequencing Center for Infectious Disease"/>
            <person name="Wu L."/>
            <person name="Ma J."/>
        </authorList>
    </citation>
    <scope>NUCLEOTIDE SEQUENCE [LARGE SCALE GENOMIC DNA]</scope>
    <source>
        <strain evidence="4">CCM 8490</strain>
    </source>
</reference>
<evidence type="ECO:0000313" key="3">
    <source>
        <dbReference type="Proteomes" id="UP000285906"/>
    </source>
</evidence>
<dbReference type="Proteomes" id="UP000285906">
    <property type="component" value="Unassembled WGS sequence"/>
</dbReference>
<dbReference type="EMBL" id="RAQH01000010">
    <property type="protein sequence ID" value="RKE79667.1"/>
    <property type="molecule type" value="Genomic_DNA"/>
</dbReference>
<evidence type="ECO:0000313" key="1">
    <source>
        <dbReference type="EMBL" id="GGG52682.1"/>
    </source>
</evidence>
<dbReference type="AlphaFoldDB" id="A0A420CMN8"/>
<dbReference type="RefSeq" id="WP_120214591.1">
    <property type="nucleotide sequence ID" value="NZ_BMCW01000001.1"/>
</dbReference>
<organism evidence="2 3">
    <name type="scientific">Epilithonimonas arachidiradicis</name>
    <dbReference type="NCBI Taxonomy" id="1617282"/>
    <lineage>
        <taxon>Bacteria</taxon>
        <taxon>Pseudomonadati</taxon>
        <taxon>Bacteroidota</taxon>
        <taxon>Flavobacteriia</taxon>
        <taxon>Flavobacteriales</taxon>
        <taxon>Weeksellaceae</taxon>
        <taxon>Chryseobacterium group</taxon>
        <taxon>Epilithonimonas</taxon>
    </lineage>
</organism>